<evidence type="ECO:0000313" key="2">
    <source>
        <dbReference type="EMBL" id="GAG17492.1"/>
    </source>
</evidence>
<dbReference type="PROSITE" id="PS51379">
    <property type="entry name" value="4FE4S_FER_2"/>
    <property type="match status" value="2"/>
</dbReference>
<feature type="domain" description="4Fe-4S ferredoxin-type" evidence="1">
    <location>
        <begin position="89"/>
        <end position="119"/>
    </location>
</feature>
<organism evidence="2">
    <name type="scientific">marine sediment metagenome</name>
    <dbReference type="NCBI Taxonomy" id="412755"/>
    <lineage>
        <taxon>unclassified sequences</taxon>
        <taxon>metagenomes</taxon>
        <taxon>ecological metagenomes</taxon>
    </lineage>
</organism>
<comment type="caution">
    <text evidence="2">The sequence shown here is derived from an EMBL/GenBank/DDBJ whole genome shotgun (WGS) entry which is preliminary data.</text>
</comment>
<dbReference type="PROSITE" id="PS00198">
    <property type="entry name" value="4FE4S_FER_1"/>
    <property type="match status" value="2"/>
</dbReference>
<dbReference type="PANTHER" id="PTHR40447:SF1">
    <property type="entry name" value="ANAEROBIC SULFITE REDUCTASE SUBUNIT A"/>
    <property type="match status" value="1"/>
</dbReference>
<name>X0W2E9_9ZZZZ</name>
<dbReference type="SUPFAM" id="SSF46548">
    <property type="entry name" value="alpha-helical ferredoxin"/>
    <property type="match status" value="1"/>
</dbReference>
<dbReference type="Gene3D" id="1.10.1060.10">
    <property type="entry name" value="Alpha-helical ferredoxin"/>
    <property type="match status" value="1"/>
</dbReference>
<reference evidence="2" key="1">
    <citation type="journal article" date="2014" name="Front. Microbiol.">
        <title>High frequency of phylogenetically diverse reductive dehalogenase-homologous genes in deep subseafloor sedimentary metagenomes.</title>
        <authorList>
            <person name="Kawai M."/>
            <person name="Futagami T."/>
            <person name="Toyoda A."/>
            <person name="Takaki Y."/>
            <person name="Nishi S."/>
            <person name="Hori S."/>
            <person name="Arai W."/>
            <person name="Tsubouchi T."/>
            <person name="Morono Y."/>
            <person name="Uchiyama I."/>
            <person name="Ito T."/>
            <person name="Fujiyama A."/>
            <person name="Inagaki F."/>
            <person name="Takami H."/>
        </authorList>
    </citation>
    <scope>NUCLEOTIDE SEQUENCE</scope>
    <source>
        <strain evidence="2">Expedition CK06-06</strain>
    </source>
</reference>
<dbReference type="InterPro" id="IPR017900">
    <property type="entry name" value="4Fe4S_Fe_S_CS"/>
</dbReference>
<dbReference type="InterPro" id="IPR009051">
    <property type="entry name" value="Helical_ferredxn"/>
</dbReference>
<feature type="domain" description="4Fe-4S ferredoxin-type" evidence="1">
    <location>
        <begin position="167"/>
        <end position="195"/>
    </location>
</feature>
<dbReference type="EMBL" id="BARS01030063">
    <property type="protein sequence ID" value="GAG17492.1"/>
    <property type="molecule type" value="Genomic_DNA"/>
</dbReference>
<sequence>YACLLCTAVGGDPFGEEGVDVLLGDSDDAWLVKATSQKREDLLAKYKEFFSAATANEWNVLRTEAENKLKADLKVDNAGPRLGELFEDDIWETVSRKCLGCGACSYLCPTCYCFDLTDRKTGKGSEKIRRWDCCMFPLFTRHASGHNPRSIGAARLRQRIMHKFSYFMETYGVSSCVGCGRCVRRCPVNLDIREALTEVLAAGIPARK</sequence>
<dbReference type="InterPro" id="IPR017896">
    <property type="entry name" value="4Fe4S_Fe-S-bd"/>
</dbReference>
<protein>
    <recommendedName>
        <fullName evidence="1">4Fe-4S ferredoxin-type domain-containing protein</fullName>
    </recommendedName>
</protein>
<proteinExistence type="predicted"/>
<dbReference type="PANTHER" id="PTHR40447">
    <property type="entry name" value="ANAEROBIC SULFITE REDUCTASE SUBUNIT A"/>
    <property type="match status" value="1"/>
</dbReference>
<dbReference type="GO" id="GO:0051536">
    <property type="term" value="F:iron-sulfur cluster binding"/>
    <property type="evidence" value="ECO:0007669"/>
    <property type="project" value="InterPro"/>
</dbReference>
<evidence type="ECO:0000259" key="1">
    <source>
        <dbReference type="PROSITE" id="PS51379"/>
    </source>
</evidence>
<dbReference type="Pfam" id="PF17179">
    <property type="entry name" value="Fer4_22"/>
    <property type="match status" value="1"/>
</dbReference>
<accession>X0W2E9</accession>
<gene>
    <name evidence="2" type="ORF">S01H1_46922</name>
</gene>
<feature type="non-terminal residue" evidence="2">
    <location>
        <position position="1"/>
    </location>
</feature>
<dbReference type="AlphaFoldDB" id="X0W2E9"/>